<feature type="compositionally biased region" description="Basic and acidic residues" evidence="4">
    <location>
        <begin position="24"/>
        <end position="36"/>
    </location>
</feature>
<dbReference type="NCBIfam" id="TIGR00532">
    <property type="entry name" value="HMG_CoA_R_NAD"/>
    <property type="match status" value="1"/>
</dbReference>
<dbReference type="Pfam" id="PF00368">
    <property type="entry name" value="HMG-CoA_red"/>
    <property type="match status" value="1"/>
</dbReference>
<dbReference type="PROSITE" id="PS50065">
    <property type="entry name" value="HMG_COA_REDUCTASE_4"/>
    <property type="match status" value="1"/>
</dbReference>
<accession>A0A5M8AVM6</accession>
<keyword evidence="6" id="KW-1185">Reference proteome</keyword>
<dbReference type="PROSITE" id="PS01192">
    <property type="entry name" value="HMG_COA_REDUCTASE_3"/>
    <property type="match status" value="1"/>
</dbReference>
<dbReference type="InterPro" id="IPR023076">
    <property type="entry name" value="HMG_CoA_Rdtase_CS"/>
</dbReference>
<dbReference type="AlphaFoldDB" id="A0A5M8AVM6"/>
<evidence type="ECO:0000256" key="4">
    <source>
        <dbReference type="SAM" id="MobiDB-lite"/>
    </source>
</evidence>
<protein>
    <recommendedName>
        <fullName evidence="3">3-hydroxy-3-methylglutaryl coenzyme A reductase</fullName>
        <shortName evidence="3">HMG-CoA reductase</shortName>
        <ecNumber evidence="3">1.1.1.88</ecNumber>
    </recommendedName>
</protein>
<comment type="pathway">
    <text evidence="3">Metabolic intermediate metabolism; (R)-mevalonate degradation; (S)-3-hydroxy-3-methylglutaryl-CoA from (R)-mevalonate: step 1/1.</text>
</comment>
<dbReference type="Proteomes" id="UP000324324">
    <property type="component" value="Unassembled WGS sequence"/>
</dbReference>
<evidence type="ECO:0000256" key="3">
    <source>
        <dbReference type="RuleBase" id="RU361219"/>
    </source>
</evidence>
<dbReference type="CDD" id="cd00644">
    <property type="entry name" value="HMG-CoA_reductase_classII"/>
    <property type="match status" value="1"/>
</dbReference>
<proteinExistence type="inferred from homology"/>
<dbReference type="GO" id="GO:0004420">
    <property type="term" value="F:hydroxymethylglutaryl-CoA reductase (NADPH) activity"/>
    <property type="evidence" value="ECO:0007669"/>
    <property type="project" value="InterPro"/>
</dbReference>
<comment type="similarity">
    <text evidence="1 3">Belongs to the HMG-CoA reductase family.</text>
</comment>
<keyword evidence="2 3" id="KW-0560">Oxidoreductase</keyword>
<dbReference type="InterPro" id="IPR002202">
    <property type="entry name" value="HMG_CoA_Rdtase"/>
</dbReference>
<dbReference type="PRINTS" id="PR00071">
    <property type="entry name" value="HMGCOARDTASE"/>
</dbReference>
<keyword evidence="3" id="KW-0520">NAD</keyword>
<reference evidence="5 6" key="1">
    <citation type="submission" date="2019-09" db="EMBL/GenBank/DDBJ databases">
        <title>Isolation of a novel species in the genus Cupriavidus from patients with sepsis using whole genome sequencing.</title>
        <authorList>
            <person name="Kweon O.J."/>
            <person name="Lee M.-K."/>
        </authorList>
    </citation>
    <scope>NUCLEOTIDE SEQUENCE [LARGE SCALE GENOMIC DNA]</scope>
    <source>
        <strain evidence="5 6">MKL-01</strain>
    </source>
</reference>
<feature type="region of interest" description="Disordered" evidence="4">
    <location>
        <begin position="16"/>
        <end position="36"/>
    </location>
</feature>
<dbReference type="PROSITE" id="PS00318">
    <property type="entry name" value="HMG_COA_REDUCTASE_2"/>
    <property type="match status" value="1"/>
</dbReference>
<dbReference type="SUPFAM" id="SSF55035">
    <property type="entry name" value="NAD-binding domain of HMG-CoA reductase"/>
    <property type="match status" value="1"/>
</dbReference>
<dbReference type="Gene3D" id="1.10.8.660">
    <property type="match status" value="1"/>
</dbReference>
<name>A0A5M8AVM6_9BURK</name>
<dbReference type="InterPro" id="IPR023074">
    <property type="entry name" value="HMG_CoA_Rdtase_cat_sf"/>
</dbReference>
<dbReference type="EMBL" id="VWRN01000027">
    <property type="protein sequence ID" value="KAA6126211.1"/>
    <property type="molecule type" value="Genomic_DNA"/>
</dbReference>
<dbReference type="EC" id="1.1.1.88" evidence="3"/>
<evidence type="ECO:0000313" key="5">
    <source>
        <dbReference type="EMBL" id="KAA6126211.1"/>
    </source>
</evidence>
<evidence type="ECO:0000313" key="6">
    <source>
        <dbReference type="Proteomes" id="UP000324324"/>
    </source>
</evidence>
<evidence type="ECO:0000256" key="1">
    <source>
        <dbReference type="ARBA" id="ARBA00007661"/>
    </source>
</evidence>
<organism evidence="5 6">
    <name type="scientific">Cupriavidus cauae</name>
    <dbReference type="NCBI Taxonomy" id="2608999"/>
    <lineage>
        <taxon>Bacteria</taxon>
        <taxon>Pseudomonadati</taxon>
        <taxon>Pseudomonadota</taxon>
        <taxon>Betaproteobacteria</taxon>
        <taxon>Burkholderiales</taxon>
        <taxon>Burkholderiaceae</taxon>
        <taxon>Cupriavidus</taxon>
    </lineage>
</organism>
<dbReference type="PANTHER" id="PTHR10572:SF24">
    <property type="entry name" value="3-HYDROXY-3-METHYLGLUTARYL-COENZYME A REDUCTASE"/>
    <property type="match status" value="1"/>
</dbReference>
<dbReference type="InterPro" id="IPR004553">
    <property type="entry name" value="HMG_CoA_Rdtase_bac-typ"/>
</dbReference>
<comment type="caution">
    <text evidence="5">The sequence shown here is derived from an EMBL/GenBank/DDBJ whole genome shotgun (WGS) entry which is preliminary data.</text>
</comment>
<dbReference type="InterPro" id="IPR009023">
    <property type="entry name" value="HMG_CoA_Rdtase_NAD(P)-bd_sf"/>
</dbReference>
<dbReference type="Gene3D" id="3.90.770.10">
    <property type="entry name" value="3-hydroxy-3-methylglutaryl-coenzyme A Reductase, Chain A, domain 2"/>
    <property type="match status" value="2"/>
</dbReference>
<dbReference type="InterPro" id="IPR009029">
    <property type="entry name" value="HMG_CoA_Rdtase_sub-bd_dom_sf"/>
</dbReference>
<comment type="catalytic activity">
    <reaction evidence="3">
        <text>(R)-mevalonate + 2 NAD(+) + CoA = (3S)-3-hydroxy-3-methylglutaryl-CoA + 2 NADH + 2 H(+)</text>
        <dbReference type="Rhea" id="RHEA:14833"/>
        <dbReference type="ChEBI" id="CHEBI:15378"/>
        <dbReference type="ChEBI" id="CHEBI:36464"/>
        <dbReference type="ChEBI" id="CHEBI:43074"/>
        <dbReference type="ChEBI" id="CHEBI:57287"/>
        <dbReference type="ChEBI" id="CHEBI:57540"/>
        <dbReference type="ChEBI" id="CHEBI:57945"/>
        <dbReference type="EC" id="1.1.1.88"/>
    </reaction>
</comment>
<dbReference type="GO" id="GO:0140643">
    <property type="term" value="F:hydroxymethylglutaryl-CoA reductase (NADH) activity"/>
    <property type="evidence" value="ECO:0007669"/>
    <property type="project" value="UniProtKB-EC"/>
</dbReference>
<dbReference type="UniPathway" id="UPA00257">
    <property type="reaction ID" value="UER00367"/>
</dbReference>
<dbReference type="RefSeq" id="WP_150082876.1">
    <property type="nucleotide sequence ID" value="NZ_VWRN01000027.1"/>
</dbReference>
<dbReference type="GO" id="GO:0015936">
    <property type="term" value="P:coenzyme A metabolic process"/>
    <property type="evidence" value="ECO:0007669"/>
    <property type="project" value="InterPro"/>
</dbReference>
<evidence type="ECO:0000256" key="2">
    <source>
        <dbReference type="ARBA" id="ARBA00023002"/>
    </source>
</evidence>
<dbReference type="SUPFAM" id="SSF56542">
    <property type="entry name" value="Substrate-binding domain of HMG-CoA reductase"/>
    <property type="match status" value="1"/>
</dbReference>
<dbReference type="PROSITE" id="PS00066">
    <property type="entry name" value="HMG_COA_REDUCTASE_1"/>
    <property type="match status" value="1"/>
</dbReference>
<dbReference type="PANTHER" id="PTHR10572">
    <property type="entry name" value="3-HYDROXY-3-METHYLGLUTARYL-COENZYME A REDUCTASE"/>
    <property type="match status" value="1"/>
</dbReference>
<gene>
    <name evidence="5" type="ORF">F1599_09575</name>
</gene>
<sequence>MLASLPSSDAAAAAAASDATAAADSRRKPVDSRLPRFREMTPAQRLAAIADAVGLDDDEHARLAEPGALGAARADGMIENVIGTFELPFGVAGYFQINGKDVLVPMAVEEPSVVAAASYMAKLARGCGGFETSSSGPLMRAQVQVVGVADPYGARQALLRHRDEILAVANARDKVLIGLGGGCRDIEVHVFPDTPRGAMVVMHLIVDVRDAMGANTVNTMAEAVSPVVERITGAPVRLRILSNLADLRLARARVRLTPEALATGERSGEAIIEGVLDAYTFAAIDPYRAATHNKGIMNGIDPVIVATGNDWRAVEAGAHAYACRAGRYTSLTHWEKDATGALVGTIELPMPVGLVGGATKTHPLARLALKILGVQSAQELGEIAAAVGLAQNLGALRALATEGIQRGHMALHARNIALVAGAVGQEVEQVARRMAEEKDVRTDRAIELLAQLRQG</sequence>